<dbReference type="InterPro" id="IPR002156">
    <property type="entry name" value="RNaseH_domain"/>
</dbReference>
<dbReference type="EnsemblPlants" id="HORVU.MOREX.r3.6HG0630570.1">
    <property type="protein sequence ID" value="HORVU.MOREX.r3.6HG0630570.1.CDS1"/>
    <property type="gene ID" value="HORVU.MOREX.r3.6HG0630570"/>
</dbReference>
<dbReference type="PANTHER" id="PTHR47723">
    <property type="entry name" value="OS05G0353850 PROTEIN"/>
    <property type="match status" value="1"/>
</dbReference>
<proteinExistence type="predicted"/>
<accession>A0A8I6XZB1</accession>
<feature type="domain" description="RNase H type-1" evidence="1">
    <location>
        <begin position="32"/>
        <end position="149"/>
    </location>
</feature>
<dbReference type="AlphaFoldDB" id="A0A8I6XZB1"/>
<dbReference type="CDD" id="cd06222">
    <property type="entry name" value="RNase_H_like"/>
    <property type="match status" value="1"/>
</dbReference>
<dbReference type="Gramene" id="HORVU.MOREX.r3.6HG0630570.1">
    <property type="protein sequence ID" value="HORVU.MOREX.r3.6HG0630570.1.CDS1"/>
    <property type="gene ID" value="HORVU.MOREX.r3.6HG0630570"/>
</dbReference>
<evidence type="ECO:0000313" key="2">
    <source>
        <dbReference type="EnsemblPlants" id="HORVU.MOREX.r3.6HG0630570.1.CDS1"/>
    </source>
</evidence>
<reference evidence="3" key="1">
    <citation type="journal article" date="2012" name="Nature">
        <title>A physical, genetic and functional sequence assembly of the barley genome.</title>
        <authorList>
            <consortium name="The International Barley Genome Sequencing Consortium"/>
            <person name="Mayer K.F."/>
            <person name="Waugh R."/>
            <person name="Brown J.W."/>
            <person name="Schulman A."/>
            <person name="Langridge P."/>
            <person name="Platzer M."/>
            <person name="Fincher G.B."/>
            <person name="Muehlbauer G.J."/>
            <person name="Sato K."/>
            <person name="Close T.J."/>
            <person name="Wise R.P."/>
            <person name="Stein N."/>
        </authorList>
    </citation>
    <scope>NUCLEOTIDE SEQUENCE [LARGE SCALE GENOMIC DNA]</scope>
    <source>
        <strain evidence="3">cv. Morex</strain>
    </source>
</reference>
<dbReference type="PANTHER" id="PTHR47723:SF24">
    <property type="entry name" value="RNASE H TYPE-1 DOMAIN-CONTAINING PROTEIN"/>
    <property type="match status" value="1"/>
</dbReference>
<dbReference type="InterPro" id="IPR012337">
    <property type="entry name" value="RNaseH-like_sf"/>
</dbReference>
<reference evidence="2" key="3">
    <citation type="submission" date="2022-01" db="UniProtKB">
        <authorList>
            <consortium name="EnsemblPlants"/>
        </authorList>
    </citation>
    <scope>IDENTIFICATION</scope>
    <source>
        <strain evidence="2">subsp. vulgare</strain>
    </source>
</reference>
<evidence type="ECO:0000313" key="3">
    <source>
        <dbReference type="Proteomes" id="UP000011116"/>
    </source>
</evidence>
<keyword evidence="3" id="KW-1185">Reference proteome</keyword>
<dbReference type="SUPFAM" id="SSF53098">
    <property type="entry name" value="Ribonuclease H-like"/>
    <property type="match status" value="1"/>
</dbReference>
<evidence type="ECO:0000259" key="1">
    <source>
        <dbReference type="Pfam" id="PF13456"/>
    </source>
</evidence>
<sequence length="183" mass="20267">MPMVQEAIVEIPSPSTPLPWSRPPTDCAALSVDGAFMQEDWSAAAGIILRRHDGSVIFVAYRCIFNCNDALEVELHAIMQGMALALQHCPLPIAVQSDSSVALVAITGESLSRSAYGHLVAEIRHHMEAREFVPSKIKREQNRVAHRLALYSRTEFTTVVWLGRSPPCIEELVPLDCNPIHME</sequence>
<organism evidence="2 3">
    <name type="scientific">Hordeum vulgare subsp. vulgare</name>
    <name type="common">Domesticated barley</name>
    <dbReference type="NCBI Taxonomy" id="112509"/>
    <lineage>
        <taxon>Eukaryota</taxon>
        <taxon>Viridiplantae</taxon>
        <taxon>Streptophyta</taxon>
        <taxon>Embryophyta</taxon>
        <taxon>Tracheophyta</taxon>
        <taxon>Spermatophyta</taxon>
        <taxon>Magnoliopsida</taxon>
        <taxon>Liliopsida</taxon>
        <taxon>Poales</taxon>
        <taxon>Poaceae</taxon>
        <taxon>BOP clade</taxon>
        <taxon>Pooideae</taxon>
        <taxon>Triticodae</taxon>
        <taxon>Triticeae</taxon>
        <taxon>Hordeinae</taxon>
        <taxon>Hordeum</taxon>
    </lineage>
</organism>
<dbReference type="SMR" id="A0A8I6XZB1"/>
<dbReference type="InterPro" id="IPR044730">
    <property type="entry name" value="RNase_H-like_dom_plant"/>
</dbReference>
<dbReference type="InterPro" id="IPR053151">
    <property type="entry name" value="RNase_H-like"/>
</dbReference>
<reference evidence="2" key="2">
    <citation type="submission" date="2020-10" db="EMBL/GenBank/DDBJ databases">
        <authorList>
            <person name="Scholz U."/>
            <person name="Mascher M."/>
            <person name="Fiebig A."/>
        </authorList>
    </citation>
    <scope>NUCLEOTIDE SEQUENCE [LARGE SCALE GENOMIC DNA]</scope>
    <source>
        <strain evidence="2">cv. Morex</strain>
    </source>
</reference>
<dbReference type="GO" id="GO:0003676">
    <property type="term" value="F:nucleic acid binding"/>
    <property type="evidence" value="ECO:0007669"/>
    <property type="project" value="InterPro"/>
</dbReference>
<dbReference type="Proteomes" id="UP000011116">
    <property type="component" value="Chromosome 6H"/>
</dbReference>
<dbReference type="Gene3D" id="3.30.420.10">
    <property type="entry name" value="Ribonuclease H-like superfamily/Ribonuclease H"/>
    <property type="match status" value="1"/>
</dbReference>
<name>A0A8I6XZB1_HORVV</name>
<dbReference type="GO" id="GO:0004523">
    <property type="term" value="F:RNA-DNA hybrid ribonuclease activity"/>
    <property type="evidence" value="ECO:0007669"/>
    <property type="project" value="InterPro"/>
</dbReference>
<dbReference type="Pfam" id="PF13456">
    <property type="entry name" value="RVT_3"/>
    <property type="match status" value="1"/>
</dbReference>
<dbReference type="InterPro" id="IPR036397">
    <property type="entry name" value="RNaseH_sf"/>
</dbReference>
<protein>
    <recommendedName>
        <fullName evidence="1">RNase H type-1 domain-containing protein</fullName>
    </recommendedName>
</protein>